<feature type="signal peptide" evidence="2">
    <location>
        <begin position="1"/>
        <end position="18"/>
    </location>
</feature>
<evidence type="ECO:0000256" key="2">
    <source>
        <dbReference type="SAM" id="SignalP"/>
    </source>
</evidence>
<evidence type="ECO:0000313" key="3">
    <source>
        <dbReference type="EMBL" id="TVT39569.1"/>
    </source>
</evidence>
<accession>A0A558BSV6</accession>
<feature type="chain" id="PRO_5035221484" evidence="2">
    <location>
        <begin position="19"/>
        <end position="508"/>
    </location>
</feature>
<keyword evidence="4" id="KW-1185">Reference proteome</keyword>
<dbReference type="PANTHER" id="PTHR41339:SF1">
    <property type="entry name" value="SECRETED PROTEIN"/>
    <property type="match status" value="1"/>
</dbReference>
<evidence type="ECO:0000256" key="1">
    <source>
        <dbReference type="SAM" id="MobiDB-lite"/>
    </source>
</evidence>
<sequence>MKKNTLSVALLATLLGLAACETKDITPAPNLQGNGTSTNPTNPTGSTLPTVTVQGTSDPTAGITTNTTWTANNKYLLKGFVYVTSGATLTIEPGTIILGDKDTKGALIIEPGAKIMAMGTAAKPIVFTSSQPKGSRNYGDWGGVIITGNAPVNTTTGRQLAEGGVKTTYGGTNATDNSGVFQYVRIEFAGVAFTPNNEVNGLTLGGVGSGTTIDHVQVSYSGDDSFEWFGGTVNAKYLVSLRCFDDDFDTDLGFVGKVQYGVSLRDPLQADQSGSKAFESDNDDKASTNQPQTAPVFSNMTLVGPVLNPSAPNYSPQYTAGVHIRRNSALSLFNSVIMGYPTNLLIDGNPTATNIAAGTAKVKNNIFAGSLTGSNSVAGQRSIISIAGQSGGGGSLTTNNVMASDSSSWGAAIGPLTWLKASGNRRYTTSDNVQLLNPFNLTAPSFQPRTGSPIIVVPPATAPVIAPDFTDAKVSDSFFTKAAYIGAFDGSTNWLAGWTNFDPQNTDY</sequence>
<reference evidence="3 4" key="1">
    <citation type="submission" date="2019-07" db="EMBL/GenBank/DDBJ databases">
        <title>Hymenobacter sp. straun FUR1 Genome sequencing and assembly.</title>
        <authorList>
            <person name="Chhetri G."/>
        </authorList>
    </citation>
    <scope>NUCLEOTIDE SEQUENCE [LARGE SCALE GENOMIC DNA]</scope>
    <source>
        <strain evidence="3 4">Fur1</strain>
    </source>
</reference>
<name>A0A558BSV6_9BACT</name>
<proteinExistence type="predicted"/>
<feature type="compositionally biased region" description="Low complexity" evidence="1">
    <location>
        <begin position="33"/>
        <end position="50"/>
    </location>
</feature>
<evidence type="ECO:0000313" key="4">
    <source>
        <dbReference type="Proteomes" id="UP000317624"/>
    </source>
</evidence>
<gene>
    <name evidence="3" type="ORF">FNT36_18170</name>
</gene>
<feature type="region of interest" description="Disordered" evidence="1">
    <location>
        <begin position="26"/>
        <end position="63"/>
    </location>
</feature>
<feature type="compositionally biased region" description="Polar residues" evidence="1">
    <location>
        <begin position="51"/>
        <end position="63"/>
    </location>
</feature>
<dbReference type="Proteomes" id="UP000317624">
    <property type="component" value="Unassembled WGS sequence"/>
</dbReference>
<dbReference type="PANTHER" id="PTHR41339">
    <property type="entry name" value="LIPL48"/>
    <property type="match status" value="1"/>
</dbReference>
<dbReference type="RefSeq" id="WP_144850565.1">
    <property type="nucleotide sequence ID" value="NZ_VMRJ01000004.1"/>
</dbReference>
<comment type="caution">
    <text evidence="3">The sequence shown here is derived from an EMBL/GenBank/DDBJ whole genome shotgun (WGS) entry which is preliminary data.</text>
</comment>
<feature type="region of interest" description="Disordered" evidence="1">
    <location>
        <begin position="271"/>
        <end position="293"/>
    </location>
</feature>
<dbReference type="EMBL" id="VMRJ01000004">
    <property type="protein sequence ID" value="TVT39569.1"/>
    <property type="molecule type" value="Genomic_DNA"/>
</dbReference>
<protein>
    <submittedName>
        <fullName evidence="3">T9SS C-terminal target domain-containing protein</fullName>
    </submittedName>
</protein>
<dbReference type="AlphaFoldDB" id="A0A558BSV6"/>
<organism evidence="3 4">
    <name type="scientific">Hymenobacter setariae</name>
    <dbReference type="NCBI Taxonomy" id="2594794"/>
    <lineage>
        <taxon>Bacteria</taxon>
        <taxon>Pseudomonadati</taxon>
        <taxon>Bacteroidota</taxon>
        <taxon>Cytophagia</taxon>
        <taxon>Cytophagales</taxon>
        <taxon>Hymenobacteraceae</taxon>
        <taxon>Hymenobacter</taxon>
    </lineage>
</organism>
<keyword evidence="2" id="KW-0732">Signal</keyword>
<dbReference type="OrthoDB" id="237393at2"/>
<dbReference type="PROSITE" id="PS51257">
    <property type="entry name" value="PROKAR_LIPOPROTEIN"/>
    <property type="match status" value="1"/>
</dbReference>